<proteinExistence type="predicted"/>
<evidence type="ECO:0000256" key="2">
    <source>
        <dbReference type="SAM" id="MobiDB-lite"/>
    </source>
</evidence>
<feature type="region of interest" description="Disordered" evidence="2">
    <location>
        <begin position="31"/>
        <end position="56"/>
    </location>
</feature>
<dbReference type="EMBL" id="CAMPGE010022314">
    <property type="protein sequence ID" value="CAI2380363.1"/>
    <property type="molecule type" value="Genomic_DNA"/>
</dbReference>
<protein>
    <submittedName>
        <fullName evidence="3">Uncharacterized protein</fullName>
    </submittedName>
</protein>
<organism evidence="3 4">
    <name type="scientific">Euplotes crassus</name>
    <dbReference type="NCBI Taxonomy" id="5936"/>
    <lineage>
        <taxon>Eukaryota</taxon>
        <taxon>Sar</taxon>
        <taxon>Alveolata</taxon>
        <taxon>Ciliophora</taxon>
        <taxon>Intramacronucleata</taxon>
        <taxon>Spirotrichea</taxon>
        <taxon>Hypotrichia</taxon>
        <taxon>Euplotida</taxon>
        <taxon>Euplotidae</taxon>
        <taxon>Moneuplotes</taxon>
    </lineage>
</organism>
<name>A0AAD2D5K9_EUPCR</name>
<evidence type="ECO:0000313" key="4">
    <source>
        <dbReference type="Proteomes" id="UP001295684"/>
    </source>
</evidence>
<dbReference type="AlphaFoldDB" id="A0AAD2D5K9"/>
<keyword evidence="1" id="KW-0175">Coiled coil</keyword>
<feature type="coiled-coil region" evidence="1">
    <location>
        <begin position="181"/>
        <end position="227"/>
    </location>
</feature>
<reference evidence="3" key="1">
    <citation type="submission" date="2023-07" db="EMBL/GenBank/DDBJ databases">
        <authorList>
            <consortium name="AG Swart"/>
            <person name="Singh M."/>
            <person name="Singh A."/>
            <person name="Seah K."/>
            <person name="Emmerich C."/>
        </authorList>
    </citation>
    <scope>NUCLEOTIDE SEQUENCE</scope>
    <source>
        <strain evidence="3">DP1</strain>
    </source>
</reference>
<dbReference type="Proteomes" id="UP001295684">
    <property type="component" value="Unassembled WGS sequence"/>
</dbReference>
<feature type="compositionally biased region" description="Basic and acidic residues" evidence="2">
    <location>
        <begin position="40"/>
        <end position="49"/>
    </location>
</feature>
<evidence type="ECO:0000313" key="3">
    <source>
        <dbReference type="EMBL" id="CAI2380363.1"/>
    </source>
</evidence>
<gene>
    <name evidence="3" type="ORF">ECRASSUSDP1_LOCUS21797</name>
</gene>
<feature type="coiled-coil region" evidence="1">
    <location>
        <begin position="305"/>
        <end position="339"/>
    </location>
</feature>
<keyword evidence="4" id="KW-1185">Reference proteome</keyword>
<comment type="caution">
    <text evidence="3">The sequence shown here is derived from an EMBL/GenBank/DDBJ whole genome shotgun (WGS) entry which is preliminary data.</text>
</comment>
<sequence length="886" mass="102203">MESDKSSYEEFMEDGTKEIELMKTKEKIRRKRERIKHGKNRLEIPGGERTRRRSAVQRRKESNVLLGVGIEGNDEKRLSRGLIALSGLALSDTSLEYEDDSKGSYYQFGIQKSNVSLNPKFDLKNIDPDEWNNIPFPLVDCIKAILHELKLKDKAFTEQSQKFNDLSSKTEFKVNRMGSELSKIEENVDERNTRLEKNMNQVYNAQRKRLENELVKMKSRVDTFEVELNNKIKDIQLRLLRTAEQSKITPYIQEQIEQNNKIAQARVTSQLNDLSEEIDTRIERNLTVNNLVGDQMKYNSLEAFIIKIDQDIALAQENMETLNQSIENGQKDIKEFLKKHLRVVKKDFVESLNEEITQSEIKLKESITGKLQEEINTINSKFEQSIVELKNVSSVDEGTFNRAIQSIQEKSQKYQEMVESQISKADEDHHNALSQIQNNDSLLSNIKNDFDKFTQEFEKYKQDIAQKIIRVEENSQEIVESHKNSMKTSLKVTPVQEFESKNGTSPTQKNYKTLDNTMGDASPLPQVLEDPPNSIMSSFPKELVQNSQENSRMSEILQHNPKICSDTPLNQELATSEFSAAKKTRQVGLKEFGPVKKRLEEMVKKVELIKFQVRENSREIEFNRHKIFTLLKTGRNSPRLKETLNSTKNVQKVSQGVTAITSKNIGGLLSKIHSPAGVRKISKVVKMKTQAGNRIEKSERASSLSKRAIKIKSSFKQDTSHNNESSFFSESAQDEEKDIVKESFDKTDSMCDQNLMLDPHQSEHRRNKSISEGYTKMANNKNKYRTQLELKEFINNKDAMHKQANSNQRRKIKLDIPNMSNNQDKHIKKRDRNTSDLSLPKVSMKSKMRVTPSHMKPFKVSYENLYLSSDIGKNRTDLTFMDKSSI</sequence>
<accession>A0AAD2D5K9</accession>
<evidence type="ECO:0000256" key="1">
    <source>
        <dbReference type="SAM" id="Coils"/>
    </source>
</evidence>